<protein>
    <submittedName>
        <fullName evidence="1">Uncharacterized protein</fullName>
    </submittedName>
</protein>
<reference evidence="1" key="1">
    <citation type="submission" date="2014-05" db="EMBL/GenBank/DDBJ databases">
        <title>The transcriptome of the halophilic microalga Tetraselmis sp. GSL018 isolated from the Great Salt Lake, Utah.</title>
        <authorList>
            <person name="Jinkerson R.E."/>
            <person name="D'Adamo S."/>
            <person name="Posewitz M.C."/>
        </authorList>
    </citation>
    <scope>NUCLEOTIDE SEQUENCE</scope>
    <source>
        <strain evidence="1">GSL018</strain>
    </source>
</reference>
<feature type="non-terminal residue" evidence="1">
    <location>
        <position position="98"/>
    </location>
</feature>
<evidence type="ECO:0000313" key="1">
    <source>
        <dbReference type="EMBL" id="JAC77987.1"/>
    </source>
</evidence>
<proteinExistence type="predicted"/>
<name>A0A061RYK4_9CHLO</name>
<sequence>KTGVKFMFVYKVGGRRGTLEKKDALQSIARVGCKMRSFLVVARQERQGPLSFPRPPSLVRMGRREGLLEWLDCSVLSNAKRPGSLASAWQINMGPMIV</sequence>
<organism evidence="1">
    <name type="scientific">Tetraselmis sp. GSL018</name>
    <dbReference type="NCBI Taxonomy" id="582737"/>
    <lineage>
        <taxon>Eukaryota</taxon>
        <taxon>Viridiplantae</taxon>
        <taxon>Chlorophyta</taxon>
        <taxon>core chlorophytes</taxon>
        <taxon>Chlorodendrophyceae</taxon>
        <taxon>Chlorodendrales</taxon>
        <taxon>Chlorodendraceae</taxon>
        <taxon>Tetraselmis</taxon>
    </lineage>
</organism>
<dbReference type="EMBL" id="GBEZ01007478">
    <property type="protein sequence ID" value="JAC77987.1"/>
    <property type="molecule type" value="Transcribed_RNA"/>
</dbReference>
<dbReference type="AlphaFoldDB" id="A0A061RYK4"/>
<feature type="non-terminal residue" evidence="1">
    <location>
        <position position="1"/>
    </location>
</feature>
<accession>A0A061RYK4</accession>
<gene>
    <name evidence="1" type="ORF">TSPGSL018_16314</name>
</gene>